<gene>
    <name evidence="1" type="ORF">SAMN02982989_3417</name>
</gene>
<reference evidence="2" key="1">
    <citation type="submission" date="2017-04" db="EMBL/GenBank/DDBJ databases">
        <authorList>
            <person name="Varghese N."/>
            <person name="Submissions S."/>
        </authorList>
    </citation>
    <scope>NUCLEOTIDE SEQUENCE [LARGE SCALE GENOMIC DNA]</scope>
    <source>
        <strain evidence="2">B4P</strain>
    </source>
</reference>
<keyword evidence="2" id="KW-1185">Reference proteome</keyword>
<evidence type="ECO:0000313" key="2">
    <source>
        <dbReference type="Proteomes" id="UP000192903"/>
    </source>
</evidence>
<dbReference type="Gene3D" id="3.30.2000.20">
    <property type="match status" value="1"/>
</dbReference>
<dbReference type="InterPro" id="IPR025395">
    <property type="entry name" value="Phage_tail_terminator-like"/>
</dbReference>
<dbReference type="EMBL" id="FXAF01000011">
    <property type="protein sequence ID" value="SMF65874.1"/>
    <property type="molecule type" value="Genomic_DNA"/>
</dbReference>
<sequence length="141" mass="15524">MPTGVEANIFKALMDRLLALTFTPAQPIAAPNILFPPAGQTKPKDYLEVTFLPNPTTTRTVGPGNQQHRGIMQVSVHYGSGTGIIVPMQRADQIIAHFPKDLVLYESGVKVKIYRKPYQTPLPPQDGSFMVPVTISYEVFS</sequence>
<accession>A0A1X7G8L0</accession>
<protein>
    <submittedName>
        <fullName evidence="1">Uncharacterized protein</fullName>
    </submittedName>
</protein>
<dbReference type="Proteomes" id="UP000192903">
    <property type="component" value="Unassembled WGS sequence"/>
</dbReference>
<proteinExistence type="predicted"/>
<organism evidence="1 2">
    <name type="scientific">Xaviernesmea oryzae</name>
    <dbReference type="NCBI Taxonomy" id="464029"/>
    <lineage>
        <taxon>Bacteria</taxon>
        <taxon>Pseudomonadati</taxon>
        <taxon>Pseudomonadota</taxon>
        <taxon>Alphaproteobacteria</taxon>
        <taxon>Hyphomicrobiales</taxon>
        <taxon>Rhizobiaceae</taxon>
        <taxon>Rhizobium/Agrobacterium group</taxon>
        <taxon>Xaviernesmea</taxon>
    </lineage>
</organism>
<dbReference type="AlphaFoldDB" id="A0A1X7G8L0"/>
<dbReference type="STRING" id="464029.SAMN02982989_3417"/>
<name>A0A1X7G8L0_9HYPH</name>
<dbReference type="RefSeq" id="WP_085424118.1">
    <property type="nucleotide sequence ID" value="NZ_FXAF01000011.1"/>
</dbReference>
<dbReference type="Pfam" id="PF13554">
    <property type="entry name" value="Phage_tail_terminator_5"/>
    <property type="match status" value="1"/>
</dbReference>
<dbReference type="OrthoDB" id="7858762at2"/>
<evidence type="ECO:0000313" key="1">
    <source>
        <dbReference type="EMBL" id="SMF65874.1"/>
    </source>
</evidence>